<comment type="caution">
    <text evidence="4">The sequence shown here is derived from an EMBL/GenBank/DDBJ whole genome shotgun (WGS) entry which is preliminary data.</text>
</comment>
<dbReference type="InterPro" id="IPR024370">
    <property type="entry name" value="PBP_domain"/>
</dbReference>
<feature type="chain" id="PRO_5016127394" evidence="2">
    <location>
        <begin position="26"/>
        <end position="354"/>
    </location>
</feature>
<organism evidence="4 5">
    <name type="scientific">Candidatus Methylumidiphilus alinenensis</name>
    <dbReference type="NCBI Taxonomy" id="2202197"/>
    <lineage>
        <taxon>Bacteria</taxon>
        <taxon>Pseudomonadati</taxon>
        <taxon>Pseudomonadota</taxon>
        <taxon>Gammaproteobacteria</taxon>
        <taxon>Methylococcales</taxon>
        <taxon>Candidatus Methylumidiphilus</taxon>
    </lineage>
</organism>
<dbReference type="EMBL" id="QJPH01000334">
    <property type="protein sequence ID" value="PZN77501.1"/>
    <property type="molecule type" value="Genomic_DNA"/>
</dbReference>
<name>A0A2W4QZG7_9GAMM</name>
<dbReference type="AlphaFoldDB" id="A0A2W4QZG7"/>
<evidence type="ECO:0000313" key="4">
    <source>
        <dbReference type="EMBL" id="PZN77501.1"/>
    </source>
</evidence>
<dbReference type="PANTHER" id="PTHR30570:SF1">
    <property type="entry name" value="PHOSPHATE-BINDING PROTEIN PSTS"/>
    <property type="match status" value="1"/>
</dbReference>
<gene>
    <name evidence="4" type="ORF">DM484_14520</name>
</gene>
<reference evidence="4 5" key="1">
    <citation type="journal article" date="2018" name="Aquat. Microb. Ecol.">
        <title>Gammaproteobacterial methanotrophs dominate.</title>
        <authorList>
            <person name="Rissanen A.J."/>
            <person name="Saarenheimo J."/>
            <person name="Tiirola M."/>
            <person name="Peura S."/>
            <person name="Aalto S.L."/>
            <person name="Karvinen A."/>
            <person name="Nykanen H."/>
        </authorList>
    </citation>
    <scope>NUCLEOTIDE SEQUENCE [LARGE SCALE GENOMIC DNA]</scope>
    <source>
        <strain evidence="4">AMbin10</strain>
    </source>
</reference>
<dbReference type="Gene3D" id="3.40.190.10">
    <property type="entry name" value="Periplasmic binding protein-like II"/>
    <property type="match status" value="2"/>
</dbReference>
<dbReference type="Pfam" id="PF12849">
    <property type="entry name" value="PBP_like_2"/>
    <property type="match status" value="1"/>
</dbReference>
<accession>A0A2W4QZG7</accession>
<proteinExistence type="predicted"/>
<evidence type="ECO:0000256" key="1">
    <source>
        <dbReference type="ARBA" id="ARBA00022729"/>
    </source>
</evidence>
<sequence>MNKRLLPGAAAAMLSTLLIAGTALADGPRNYLYIVGSTTIAPFSEEVASRIAKSAKFKHPLLESNGTSGGFTMFCEGTGMDYPDIIDASRPIKKSEFTTCQKNGVGDIVEVKIGYDGIVIASSKKAKPMELTRKDLYLALAKSVPDTVCKETCDKLIPNPYKTWKQVNPSLPDVKIDVYGPPFNSGSSEVFSEAVLESGCNIFPWLRAMRTKNEKEYYRNCHNFREDGVYTQESGELIPSRLDDNLDSVGIINFNRLKENASHLKAAKLEGVAPSYESIASQNYAIARPLFFYVKKAHVDRLPGFRNYLAEFTSEKASGPNGYLLAKGLVGMSPQELKAYAADVKELKPMVPPN</sequence>
<feature type="signal peptide" evidence="2">
    <location>
        <begin position="1"/>
        <end position="25"/>
    </location>
</feature>
<dbReference type="PANTHER" id="PTHR30570">
    <property type="entry name" value="PERIPLASMIC PHOSPHATE BINDING COMPONENT OF PHOSPHATE ABC TRANSPORTER"/>
    <property type="match status" value="1"/>
</dbReference>
<feature type="domain" description="PBP" evidence="3">
    <location>
        <begin position="30"/>
        <end position="315"/>
    </location>
</feature>
<keyword evidence="1 2" id="KW-0732">Signal</keyword>
<evidence type="ECO:0000313" key="5">
    <source>
        <dbReference type="Proteomes" id="UP000249396"/>
    </source>
</evidence>
<dbReference type="SUPFAM" id="SSF53850">
    <property type="entry name" value="Periplasmic binding protein-like II"/>
    <property type="match status" value="1"/>
</dbReference>
<evidence type="ECO:0000256" key="2">
    <source>
        <dbReference type="SAM" id="SignalP"/>
    </source>
</evidence>
<protein>
    <submittedName>
        <fullName evidence="4">Phosphate ABC transporter substrate-binding protein</fullName>
    </submittedName>
</protein>
<evidence type="ECO:0000259" key="3">
    <source>
        <dbReference type="Pfam" id="PF12849"/>
    </source>
</evidence>
<dbReference type="Proteomes" id="UP000249396">
    <property type="component" value="Unassembled WGS sequence"/>
</dbReference>
<dbReference type="InterPro" id="IPR050811">
    <property type="entry name" value="Phosphate_ABC_transporter"/>
</dbReference>